<evidence type="ECO:0000256" key="3">
    <source>
        <dbReference type="ARBA" id="ARBA00022679"/>
    </source>
</evidence>
<evidence type="ECO:0000256" key="4">
    <source>
        <dbReference type="ARBA" id="ARBA00022692"/>
    </source>
</evidence>
<evidence type="ECO:0000313" key="10">
    <source>
        <dbReference type="EMBL" id="SCL45964.1"/>
    </source>
</evidence>
<evidence type="ECO:0000256" key="8">
    <source>
        <dbReference type="SAM" id="MobiDB-lite"/>
    </source>
</evidence>
<organism evidence="10 11">
    <name type="scientific">Micromonospora yangpuensis</name>
    <dbReference type="NCBI Taxonomy" id="683228"/>
    <lineage>
        <taxon>Bacteria</taxon>
        <taxon>Bacillati</taxon>
        <taxon>Actinomycetota</taxon>
        <taxon>Actinomycetes</taxon>
        <taxon>Micromonosporales</taxon>
        <taxon>Micromonosporaceae</taxon>
        <taxon>Micromonospora</taxon>
    </lineage>
</organism>
<dbReference type="InterPro" id="IPR016570">
    <property type="entry name" value="UCP010361"/>
</dbReference>
<dbReference type="RefSeq" id="WP_091432398.1">
    <property type="nucleotide sequence ID" value="NZ_BMMJ01000003.1"/>
</dbReference>
<keyword evidence="6 9" id="KW-0472">Membrane</keyword>
<evidence type="ECO:0000256" key="9">
    <source>
        <dbReference type="SAM" id="Phobius"/>
    </source>
</evidence>
<evidence type="ECO:0000256" key="5">
    <source>
        <dbReference type="ARBA" id="ARBA00022989"/>
    </source>
</evidence>
<feature type="transmembrane region" description="Helical" evidence="9">
    <location>
        <begin position="151"/>
        <end position="174"/>
    </location>
</feature>
<keyword evidence="2" id="KW-1003">Cell membrane</keyword>
<dbReference type="PIRSF" id="PIRSF010361">
    <property type="entry name" value="UCP010361"/>
    <property type="match status" value="1"/>
</dbReference>
<keyword evidence="5 9" id="KW-1133">Transmembrane helix</keyword>
<reference evidence="10 11" key="1">
    <citation type="submission" date="2016-06" db="EMBL/GenBank/DDBJ databases">
        <authorList>
            <person name="Kjaerup R.B."/>
            <person name="Dalgaard T.S."/>
            <person name="Juul-Madsen H.R."/>
        </authorList>
    </citation>
    <scope>NUCLEOTIDE SEQUENCE [LARGE SCALE GENOMIC DNA]</scope>
    <source>
        <strain evidence="10 11">DSM 45577</strain>
    </source>
</reference>
<feature type="transmembrane region" description="Helical" evidence="9">
    <location>
        <begin position="333"/>
        <end position="351"/>
    </location>
</feature>
<feature type="transmembrane region" description="Helical" evidence="9">
    <location>
        <begin position="54"/>
        <end position="74"/>
    </location>
</feature>
<keyword evidence="11" id="KW-1185">Reference proteome</keyword>
<feature type="region of interest" description="Disordered" evidence="8">
    <location>
        <begin position="1"/>
        <end position="26"/>
    </location>
</feature>
<accession>A0A1C6TW14</accession>
<keyword evidence="4 9" id="KW-0812">Transmembrane</keyword>
<comment type="similarity">
    <text evidence="7">Belongs to the glycosyltransferase 87 family.</text>
</comment>
<feature type="transmembrane region" description="Helical" evidence="9">
    <location>
        <begin position="363"/>
        <end position="386"/>
    </location>
</feature>
<proteinExistence type="inferred from homology"/>
<feature type="compositionally biased region" description="Polar residues" evidence="8">
    <location>
        <begin position="1"/>
        <end position="14"/>
    </location>
</feature>
<dbReference type="STRING" id="683228.GA0070617_0101"/>
<dbReference type="InterPro" id="IPR018584">
    <property type="entry name" value="GT87"/>
</dbReference>
<dbReference type="OrthoDB" id="3348156at2"/>
<evidence type="ECO:0000256" key="6">
    <source>
        <dbReference type="ARBA" id="ARBA00023136"/>
    </source>
</evidence>
<feature type="transmembrane region" description="Helical" evidence="9">
    <location>
        <begin position="186"/>
        <end position="212"/>
    </location>
</feature>
<feature type="transmembrane region" description="Helical" evidence="9">
    <location>
        <begin position="121"/>
        <end position="139"/>
    </location>
</feature>
<evidence type="ECO:0000256" key="2">
    <source>
        <dbReference type="ARBA" id="ARBA00022475"/>
    </source>
</evidence>
<feature type="transmembrane region" description="Helical" evidence="9">
    <location>
        <begin position="255"/>
        <end position="278"/>
    </location>
</feature>
<feature type="transmembrane region" description="Helical" evidence="9">
    <location>
        <begin position="224"/>
        <end position="248"/>
    </location>
</feature>
<comment type="subcellular location">
    <subcellularLocation>
        <location evidence="1">Cell membrane</location>
        <topology evidence="1">Multi-pass membrane protein</topology>
    </subcellularLocation>
</comment>
<evidence type="ECO:0000313" key="11">
    <source>
        <dbReference type="Proteomes" id="UP000198937"/>
    </source>
</evidence>
<dbReference type="Proteomes" id="UP000198937">
    <property type="component" value="Unassembled WGS sequence"/>
</dbReference>
<evidence type="ECO:0000256" key="7">
    <source>
        <dbReference type="ARBA" id="ARBA00024033"/>
    </source>
</evidence>
<name>A0A1C6TW14_9ACTN</name>
<sequence length="503" mass="54743">MSTEPTADTDAGSTRTDHPSRSDGFVRGTSELIGGPLGDHATSLDRPATAERRFWTATRIVLALVCLTLALHWVQKSPCHSGAWQNNVQYTRFCYSDVLALYYAEGLNEGKVPYRDHPVEYPVLTGAFMGVLGLPVYHLGKDNPEINQGQWAYNANALVLSVLAVATVAVILALRRRRPWDAALFALAPALLLTATVNWDLLAIGVAAFGLFAWARRRPATAGLLLGLAGAAKMWPIFILGPILVLGLRSGRVRAALTALGTGLAALVAVNLPVALLYPEGWNRFFELNSTRPIDWGTLWYIGRYLDGRINLGDPGSQGPFDWLSANVHTLNYLSYALFGLACLGVAVLAVRAPVRPRLAPLAFLVVAAFLLTSKVWSQQFVLWLLPLLVLARPKWGAFLAWQLAEVGYFVAFYGELLGSATGTPVFPEGVFVLAAALRWGTVLLLCVLIVREVLHPERDAVRATYPDDPDGGVLDGAEDAPWVDRWRRRPAAVEAPKEPVPA</sequence>
<evidence type="ECO:0000256" key="1">
    <source>
        <dbReference type="ARBA" id="ARBA00004651"/>
    </source>
</evidence>
<protein>
    <submittedName>
        <fullName evidence="10">Uncharacterized membrane protein</fullName>
    </submittedName>
</protein>
<dbReference type="GO" id="GO:0005886">
    <property type="term" value="C:plasma membrane"/>
    <property type="evidence" value="ECO:0007669"/>
    <property type="project" value="UniProtKB-SubCell"/>
</dbReference>
<dbReference type="GO" id="GO:0016758">
    <property type="term" value="F:hexosyltransferase activity"/>
    <property type="evidence" value="ECO:0007669"/>
    <property type="project" value="InterPro"/>
</dbReference>
<feature type="transmembrane region" description="Helical" evidence="9">
    <location>
        <begin position="431"/>
        <end position="451"/>
    </location>
</feature>
<gene>
    <name evidence="10" type="ORF">GA0070617_0101</name>
</gene>
<keyword evidence="3" id="KW-0808">Transferase</keyword>
<dbReference type="AlphaFoldDB" id="A0A1C6TW14"/>
<dbReference type="EMBL" id="FMIA01000002">
    <property type="protein sequence ID" value="SCL45964.1"/>
    <property type="molecule type" value="Genomic_DNA"/>
</dbReference>
<dbReference type="Pfam" id="PF09594">
    <property type="entry name" value="GT87"/>
    <property type="match status" value="1"/>
</dbReference>